<dbReference type="PANTHER" id="PTHR31672:SF10">
    <property type="entry name" value="F-BOX DOMAIN-CONTAINING PROTEIN"/>
    <property type="match status" value="1"/>
</dbReference>
<dbReference type="NCBIfam" id="TIGR01640">
    <property type="entry name" value="F_box_assoc_1"/>
    <property type="match status" value="1"/>
</dbReference>
<accession>A0A9K3IXK3</accession>
<dbReference type="Proteomes" id="UP000215914">
    <property type="component" value="Unassembled WGS sequence"/>
</dbReference>
<dbReference type="Gramene" id="mRNA:HanXRQr2_Chr06g0276181">
    <property type="protein sequence ID" value="CDS:HanXRQr2_Chr06g0276181.1"/>
    <property type="gene ID" value="HanXRQr2_Chr06g0276181"/>
</dbReference>
<proteinExistence type="predicted"/>
<protein>
    <submittedName>
        <fullName evidence="2">F-box associated interaction domain-containing protein</fullName>
    </submittedName>
</protein>
<gene>
    <name evidence="2" type="ORF">HanXRQr2_Chr06g0276181</name>
</gene>
<feature type="domain" description="F-box associated beta-propeller type 1" evidence="1">
    <location>
        <begin position="11"/>
        <end position="207"/>
    </location>
</feature>
<dbReference type="AlphaFoldDB" id="A0A9K3IXK3"/>
<dbReference type="EMBL" id="MNCJ02000321">
    <property type="protein sequence ID" value="KAF5803845.1"/>
    <property type="molecule type" value="Genomic_DNA"/>
</dbReference>
<dbReference type="PANTHER" id="PTHR31672">
    <property type="entry name" value="BNACNNG10540D PROTEIN"/>
    <property type="match status" value="1"/>
</dbReference>
<evidence type="ECO:0000259" key="1">
    <source>
        <dbReference type="Pfam" id="PF07734"/>
    </source>
</evidence>
<evidence type="ECO:0000313" key="2">
    <source>
        <dbReference type="EMBL" id="KAF5803845.1"/>
    </source>
</evidence>
<dbReference type="InterPro" id="IPR006527">
    <property type="entry name" value="F-box-assoc_dom_typ1"/>
</dbReference>
<comment type="caution">
    <text evidence="2">The sequence shown here is derived from an EMBL/GenBank/DDBJ whole genome shotgun (WGS) entry which is preliminary data.</text>
</comment>
<sequence length="243" mass="27985">MFKYYTIVGSSQGLFCFYGDDQAAVLWNPSIRKAVTVVVPAREGIYEIVLGYGICRETADPKIVKIRYITREENTESISCIPWQVEVFTLSTGAWRPPYTTTNLPRILIHFEYYQVVTDVAFYLLATDMVAKRNLIISFDITGEEFREVNPLDCLAHKSICNLSMSKLRESVLVLERGVEDNNPVIYVWMMQDEVPKTFTKLFSVNSNTPYALLVYVRGFRKTGEPIIEIVKKSFWNRRTCSI</sequence>
<organism evidence="2 3">
    <name type="scientific">Helianthus annuus</name>
    <name type="common">Common sunflower</name>
    <dbReference type="NCBI Taxonomy" id="4232"/>
    <lineage>
        <taxon>Eukaryota</taxon>
        <taxon>Viridiplantae</taxon>
        <taxon>Streptophyta</taxon>
        <taxon>Embryophyta</taxon>
        <taxon>Tracheophyta</taxon>
        <taxon>Spermatophyta</taxon>
        <taxon>Magnoliopsida</taxon>
        <taxon>eudicotyledons</taxon>
        <taxon>Gunneridae</taxon>
        <taxon>Pentapetalae</taxon>
        <taxon>asterids</taxon>
        <taxon>campanulids</taxon>
        <taxon>Asterales</taxon>
        <taxon>Asteraceae</taxon>
        <taxon>Asteroideae</taxon>
        <taxon>Heliantheae alliance</taxon>
        <taxon>Heliantheae</taxon>
        <taxon>Helianthus</taxon>
    </lineage>
</organism>
<dbReference type="InterPro" id="IPR017451">
    <property type="entry name" value="F-box-assoc_interact_dom"/>
</dbReference>
<name>A0A9K3IXK3_HELAN</name>
<dbReference type="Pfam" id="PF07734">
    <property type="entry name" value="FBA_1"/>
    <property type="match status" value="1"/>
</dbReference>
<keyword evidence="3" id="KW-1185">Reference proteome</keyword>
<reference evidence="2" key="2">
    <citation type="submission" date="2020-06" db="EMBL/GenBank/DDBJ databases">
        <title>Helianthus annuus Genome sequencing and assembly Release 2.</title>
        <authorList>
            <person name="Gouzy J."/>
            <person name="Langlade N."/>
            <person name="Munos S."/>
        </authorList>
    </citation>
    <scope>NUCLEOTIDE SEQUENCE</scope>
    <source>
        <tissue evidence="2">Leaves</tissue>
    </source>
</reference>
<evidence type="ECO:0000313" key="3">
    <source>
        <dbReference type="Proteomes" id="UP000215914"/>
    </source>
</evidence>
<reference evidence="2" key="1">
    <citation type="journal article" date="2017" name="Nature">
        <title>The sunflower genome provides insights into oil metabolism, flowering and Asterid evolution.</title>
        <authorList>
            <person name="Badouin H."/>
            <person name="Gouzy J."/>
            <person name="Grassa C.J."/>
            <person name="Murat F."/>
            <person name="Staton S.E."/>
            <person name="Cottret L."/>
            <person name="Lelandais-Briere C."/>
            <person name="Owens G.L."/>
            <person name="Carrere S."/>
            <person name="Mayjonade B."/>
            <person name="Legrand L."/>
            <person name="Gill N."/>
            <person name="Kane N.C."/>
            <person name="Bowers J.E."/>
            <person name="Hubner S."/>
            <person name="Bellec A."/>
            <person name="Berard A."/>
            <person name="Berges H."/>
            <person name="Blanchet N."/>
            <person name="Boniface M.C."/>
            <person name="Brunel D."/>
            <person name="Catrice O."/>
            <person name="Chaidir N."/>
            <person name="Claudel C."/>
            <person name="Donnadieu C."/>
            <person name="Faraut T."/>
            <person name="Fievet G."/>
            <person name="Helmstetter N."/>
            <person name="King M."/>
            <person name="Knapp S.J."/>
            <person name="Lai Z."/>
            <person name="Le Paslier M.C."/>
            <person name="Lippi Y."/>
            <person name="Lorenzon L."/>
            <person name="Mandel J.R."/>
            <person name="Marage G."/>
            <person name="Marchand G."/>
            <person name="Marquand E."/>
            <person name="Bret-Mestries E."/>
            <person name="Morien E."/>
            <person name="Nambeesan S."/>
            <person name="Nguyen T."/>
            <person name="Pegot-Espagnet P."/>
            <person name="Pouilly N."/>
            <person name="Raftis F."/>
            <person name="Sallet E."/>
            <person name="Schiex T."/>
            <person name="Thomas J."/>
            <person name="Vandecasteele C."/>
            <person name="Vares D."/>
            <person name="Vear F."/>
            <person name="Vautrin S."/>
            <person name="Crespi M."/>
            <person name="Mangin B."/>
            <person name="Burke J.M."/>
            <person name="Salse J."/>
            <person name="Munos S."/>
            <person name="Vincourt P."/>
            <person name="Rieseberg L.H."/>
            <person name="Langlade N.B."/>
        </authorList>
    </citation>
    <scope>NUCLEOTIDE SEQUENCE</scope>
    <source>
        <tissue evidence="2">Leaves</tissue>
    </source>
</reference>
<dbReference type="InterPro" id="IPR050796">
    <property type="entry name" value="SCF_F-box_component"/>
</dbReference>